<proteinExistence type="inferred from homology"/>
<name>A0A9P1MUB2_9PELO</name>
<dbReference type="OrthoDB" id="5782487at2759"/>
<evidence type="ECO:0000256" key="1">
    <source>
        <dbReference type="ARBA" id="ARBA00004123"/>
    </source>
</evidence>
<comment type="caution">
    <text evidence="7">The sequence shown here is derived from an EMBL/GenBank/DDBJ whole genome shotgun (WGS) entry which is preliminary data.</text>
</comment>
<comment type="similarity">
    <text evidence="3">Belongs to the Integrator subunit 8 family.</text>
</comment>
<keyword evidence="4" id="KW-0158">Chromosome</keyword>
<evidence type="ECO:0000313" key="8">
    <source>
        <dbReference type="Proteomes" id="UP001152747"/>
    </source>
</evidence>
<dbReference type="InterPro" id="IPR038751">
    <property type="entry name" value="INTS8"/>
</dbReference>
<reference evidence="7" key="1">
    <citation type="submission" date="2022-11" db="EMBL/GenBank/DDBJ databases">
        <authorList>
            <person name="Kikuchi T."/>
        </authorList>
    </citation>
    <scope>NUCLEOTIDE SEQUENCE</scope>
    <source>
        <strain evidence="7">PS1010</strain>
    </source>
</reference>
<gene>
    <name evidence="7" type="ORF">CAMP_LOCUS3016</name>
</gene>
<evidence type="ECO:0000256" key="2">
    <source>
        <dbReference type="ARBA" id="ARBA00004286"/>
    </source>
</evidence>
<protein>
    <recommendedName>
        <fullName evidence="6">INTS8 TPR repeats domain-containing protein</fullName>
    </recommendedName>
</protein>
<feature type="domain" description="INTS8 TPR repeats" evidence="6">
    <location>
        <begin position="471"/>
        <end position="944"/>
    </location>
</feature>
<dbReference type="GO" id="GO:0034472">
    <property type="term" value="P:snRNA 3'-end processing"/>
    <property type="evidence" value="ECO:0007669"/>
    <property type="project" value="InterPro"/>
</dbReference>
<dbReference type="InterPro" id="IPR057980">
    <property type="entry name" value="TPR_INTS8"/>
</dbReference>
<dbReference type="PANTHER" id="PTHR13350">
    <property type="entry name" value="INTEGRATOR COMPLEX SUBUNIT 8"/>
    <property type="match status" value="1"/>
</dbReference>
<dbReference type="Pfam" id="PF25756">
    <property type="entry name" value="TPR_INTS8"/>
    <property type="match status" value="1"/>
</dbReference>
<dbReference type="GO" id="GO:0032039">
    <property type="term" value="C:integrator complex"/>
    <property type="evidence" value="ECO:0007669"/>
    <property type="project" value="TreeGrafter"/>
</dbReference>
<dbReference type="Proteomes" id="UP001152747">
    <property type="component" value="Unassembled WGS sequence"/>
</dbReference>
<keyword evidence="8" id="KW-1185">Reference proteome</keyword>
<organism evidence="7 8">
    <name type="scientific">Caenorhabditis angaria</name>
    <dbReference type="NCBI Taxonomy" id="860376"/>
    <lineage>
        <taxon>Eukaryota</taxon>
        <taxon>Metazoa</taxon>
        <taxon>Ecdysozoa</taxon>
        <taxon>Nematoda</taxon>
        <taxon>Chromadorea</taxon>
        <taxon>Rhabditida</taxon>
        <taxon>Rhabditina</taxon>
        <taxon>Rhabditomorpha</taxon>
        <taxon>Rhabditoidea</taxon>
        <taxon>Rhabditidae</taxon>
        <taxon>Peloderinae</taxon>
        <taxon>Caenorhabditis</taxon>
    </lineage>
</organism>
<evidence type="ECO:0000313" key="7">
    <source>
        <dbReference type="EMBL" id="CAI5440379.1"/>
    </source>
</evidence>
<comment type="subcellular location">
    <subcellularLocation>
        <location evidence="2">Chromosome</location>
    </subcellularLocation>
    <subcellularLocation>
        <location evidence="1">Nucleus</location>
    </subcellularLocation>
</comment>
<dbReference type="GO" id="GO:0005694">
    <property type="term" value="C:chromosome"/>
    <property type="evidence" value="ECO:0007669"/>
    <property type="project" value="UniProtKB-SubCell"/>
</dbReference>
<dbReference type="EMBL" id="CANHGI010000001">
    <property type="protein sequence ID" value="CAI5440379.1"/>
    <property type="molecule type" value="Genomic_DNA"/>
</dbReference>
<evidence type="ECO:0000256" key="4">
    <source>
        <dbReference type="ARBA" id="ARBA00022454"/>
    </source>
</evidence>
<evidence type="ECO:0000256" key="3">
    <source>
        <dbReference type="ARBA" id="ARBA00007147"/>
    </source>
</evidence>
<accession>A0A9P1MUB2</accession>
<keyword evidence="5" id="KW-0539">Nucleus</keyword>
<evidence type="ECO:0000256" key="5">
    <source>
        <dbReference type="ARBA" id="ARBA00023242"/>
    </source>
</evidence>
<evidence type="ECO:0000259" key="6">
    <source>
        <dbReference type="Pfam" id="PF25756"/>
    </source>
</evidence>
<sequence>MMQYDAKMDIMDTSDHSWFEFFIDPKKAREILADPKMKKHLPRLCIQFTEKGFLAEKERDKAKLGVETASLFERKAASMRLCAMAAFAALDWDIDYIIDNISRYELLTLRVLADHTYKIYNEKNLDATFGNWLFYRFVLSIDRRNRLPPPAPKATIPTLYNQITANDLSFIRHDKVQRMIADLREHVPKARAFISELADEPRDVIAPGVDCFLVPFAKLAPRALNAALLGDRDVLIELPTSDFDVQKFKLPAADVANKCCAELVALHFTCGEFAEARKMMAKLVRPAGIAHPMVNIDDKTFGAYSMVLNVKGAFATGGNVAIKSTVFDQKILADDTSPLRRSELFRNRAIHETTGQLKQVYQAENAAKSLADSHPECVREKIGATNAAVLERFVKVLKKHMDGMTSPRGDKKRRERIAIRAYLQFLCATVFDLKAMLKKCGVEGEFRDVAKPSGSNASQPLPNSQMMDALLQGSSPIWALLTRFNLSTLRDAIQFHTTTSTNFHTMKPAENLAELFLTNKNAPNFALQKLLLSKLEQLAKTKNIEGFNTRLQEYLGEMNATSESLIRATIEVIHVQSSITNASYNFPNERKIAPQLERAGIIFKPEFRPSENSTTLINHCLALLLNAGEFKVVLEKGGNIPIEMFPCVPVARLLGAYAQNSADPNMVRKCADGFSQNTAPKFVAAQNCLPRSPQRRELLHTIQLFEAIRQPQLVTFLLGFIVSLHNRVVISQKRAHLRIHAKFVFGNENTPIDIQNLDDIRQCLKMMCENAYSIMRTDPDTIRTYADFLYVQADYQSAAQKYMEYFAAQSVHLKPAANDQTIFNDTLLHRLRLCLAHSGYLTMSFLICQFMKSQKSVEYGKALMLLRNNLTRDVGANCADFIIDTNAIEMLSQIYYENRMTKSLNTLYAGASSLAANKNIPGSMILAESNRRTHRFLSVLASMYFGISTGGI</sequence>
<dbReference type="PANTHER" id="PTHR13350:SF1">
    <property type="entry name" value="INTEGRATOR COMPLEX SUBUNIT 8"/>
    <property type="match status" value="1"/>
</dbReference>
<dbReference type="AlphaFoldDB" id="A0A9P1MUB2"/>